<organism evidence="1">
    <name type="scientific">viral metagenome</name>
    <dbReference type="NCBI Taxonomy" id="1070528"/>
    <lineage>
        <taxon>unclassified sequences</taxon>
        <taxon>metagenomes</taxon>
        <taxon>organismal metagenomes</taxon>
    </lineage>
</organism>
<proteinExistence type="predicted"/>
<sequence>MTTISLQNINIGDYIQGTTYTYSQKYIMSEGYEEYNTIKKGIVVQCSKISCEHVLIKKDDGEVVSVCLDPGSSGGWWIERL</sequence>
<reference evidence="1" key="1">
    <citation type="journal article" date="2020" name="Nature">
        <title>Giant virus diversity and host interactions through global metagenomics.</title>
        <authorList>
            <person name="Schulz F."/>
            <person name="Roux S."/>
            <person name="Paez-Espino D."/>
            <person name="Jungbluth S."/>
            <person name="Walsh D.A."/>
            <person name="Denef V.J."/>
            <person name="McMahon K.D."/>
            <person name="Konstantinidis K.T."/>
            <person name="Eloe-Fadrosh E.A."/>
            <person name="Kyrpides N.C."/>
            <person name="Woyke T."/>
        </authorList>
    </citation>
    <scope>NUCLEOTIDE SEQUENCE</scope>
    <source>
        <strain evidence="1">GVMAG-M-3300025860-20</strain>
    </source>
</reference>
<dbReference type="EMBL" id="MN740329">
    <property type="protein sequence ID" value="QHU00719.1"/>
    <property type="molecule type" value="Genomic_DNA"/>
</dbReference>
<protein>
    <submittedName>
        <fullName evidence="1">Uncharacterized protein</fullName>
    </submittedName>
</protein>
<name>A0A6C0J4X3_9ZZZZ</name>
<dbReference type="AlphaFoldDB" id="A0A6C0J4X3"/>
<accession>A0A6C0J4X3</accession>
<evidence type="ECO:0000313" key="1">
    <source>
        <dbReference type="EMBL" id="QHU00719.1"/>
    </source>
</evidence>